<evidence type="ECO:0008006" key="3">
    <source>
        <dbReference type="Google" id="ProtNLM"/>
    </source>
</evidence>
<accession>A0ABQ9TSS3</accession>
<evidence type="ECO:0000313" key="2">
    <source>
        <dbReference type="Proteomes" id="UP001266305"/>
    </source>
</evidence>
<dbReference type="EMBL" id="JASSZA010000019">
    <property type="protein sequence ID" value="KAK2087684.1"/>
    <property type="molecule type" value="Genomic_DNA"/>
</dbReference>
<evidence type="ECO:0000313" key="1">
    <source>
        <dbReference type="EMBL" id="KAK2087684.1"/>
    </source>
</evidence>
<proteinExistence type="predicted"/>
<protein>
    <recommendedName>
        <fullName evidence="3">Microtubule-associated protein 1S</fullName>
    </recommendedName>
</protein>
<dbReference type="Proteomes" id="UP001266305">
    <property type="component" value="Unassembled WGS sequence"/>
</dbReference>
<organism evidence="1 2">
    <name type="scientific">Saguinus oedipus</name>
    <name type="common">Cotton-top tamarin</name>
    <name type="synonym">Oedipomidas oedipus</name>
    <dbReference type="NCBI Taxonomy" id="9490"/>
    <lineage>
        <taxon>Eukaryota</taxon>
        <taxon>Metazoa</taxon>
        <taxon>Chordata</taxon>
        <taxon>Craniata</taxon>
        <taxon>Vertebrata</taxon>
        <taxon>Euteleostomi</taxon>
        <taxon>Mammalia</taxon>
        <taxon>Eutheria</taxon>
        <taxon>Euarchontoglires</taxon>
        <taxon>Primates</taxon>
        <taxon>Haplorrhini</taxon>
        <taxon>Platyrrhini</taxon>
        <taxon>Cebidae</taxon>
        <taxon>Callitrichinae</taxon>
        <taxon>Saguinus</taxon>
    </lineage>
</organism>
<gene>
    <name evidence="1" type="ORF">P7K49_033591</name>
</gene>
<comment type="caution">
    <text evidence="1">The sequence shown here is derived from an EMBL/GenBank/DDBJ whole genome shotgun (WGS) entry which is preliminary data.</text>
</comment>
<sequence length="129" mass="13379">MAAVAGLGDAAAPSSLLLVVGSEFGCPGLLTYVLEELERARQAGTLRAWPRGRGALGRGSRARGWVPFTVRRMTQAKAGCLWVPAEEGCPAPTPGENRGGAWGPAQLGHCSASRLAGPPRGRAWGRFGS</sequence>
<keyword evidence="2" id="KW-1185">Reference proteome</keyword>
<name>A0ABQ9TSS3_SAGOE</name>
<reference evidence="1 2" key="1">
    <citation type="submission" date="2023-05" db="EMBL/GenBank/DDBJ databases">
        <title>B98-5 Cell Line De Novo Hybrid Assembly: An Optical Mapping Approach.</title>
        <authorList>
            <person name="Kananen K."/>
            <person name="Auerbach J.A."/>
            <person name="Kautto E."/>
            <person name="Blachly J.S."/>
        </authorList>
    </citation>
    <scope>NUCLEOTIDE SEQUENCE [LARGE SCALE GENOMIC DNA]</scope>
    <source>
        <strain evidence="1">B95-8</strain>
        <tissue evidence="1">Cell line</tissue>
    </source>
</reference>